<organism evidence="2 3">
    <name type="scientific">Hyphococcus lacteus</name>
    <dbReference type="NCBI Taxonomy" id="3143536"/>
    <lineage>
        <taxon>Bacteria</taxon>
        <taxon>Pseudomonadati</taxon>
        <taxon>Pseudomonadota</taxon>
        <taxon>Alphaproteobacteria</taxon>
        <taxon>Parvularculales</taxon>
        <taxon>Parvularculaceae</taxon>
        <taxon>Hyphococcus</taxon>
    </lineage>
</organism>
<dbReference type="InterPro" id="IPR018060">
    <property type="entry name" value="HTH_AraC"/>
</dbReference>
<dbReference type="RefSeq" id="WP_369314133.1">
    <property type="nucleotide sequence ID" value="NZ_JBEHZE010000001.1"/>
</dbReference>
<gene>
    <name evidence="2" type="ORF">ABFZ84_11365</name>
</gene>
<proteinExistence type="predicted"/>
<feature type="domain" description="HTH araC/xylS-type" evidence="1">
    <location>
        <begin position="156"/>
        <end position="255"/>
    </location>
</feature>
<comment type="caution">
    <text evidence="2">The sequence shown here is derived from an EMBL/GenBank/DDBJ whole genome shotgun (WGS) entry which is preliminary data.</text>
</comment>
<sequence>MVELRYHIPRTDLRDYVRAYYYYSTDIPSSEPLCAELGNIRVLLRGGGMLQLPGGEIERGMSAFLLGPTLGSYNMLVEPNTQVFGIGIRPKGWNALFGVGADELSDRAVDLTAFGGGILRSTIDQIRNARNLAEMSAAADCFFIDLLTKRIKRISQRYPAALADWLLNPNDLALDDLISAMDVSRRQTDRLAKLYFGASPKYLQRKYRALRSADRIRSGETQWMNAAGADYYDQSHFIKEFKTFIGVTPKQFISNQAPLISQIQQTRQRSMFQIPLASF</sequence>
<dbReference type="EMBL" id="JBEHZE010000001">
    <property type="protein sequence ID" value="MEX6634143.1"/>
    <property type="molecule type" value="Genomic_DNA"/>
</dbReference>
<protein>
    <submittedName>
        <fullName evidence="2">AraC family transcriptional regulator</fullName>
    </submittedName>
</protein>
<dbReference type="Pfam" id="PF20240">
    <property type="entry name" value="DUF6597"/>
    <property type="match status" value="1"/>
</dbReference>
<reference evidence="2 3" key="1">
    <citation type="submission" date="2024-05" db="EMBL/GenBank/DDBJ databases">
        <title>Three bacterial strains, DH-69, EH-24, and ECK-19 isolated from coastal sediments.</title>
        <authorList>
            <person name="Ye Y.-Q."/>
            <person name="Du Z.-J."/>
        </authorList>
    </citation>
    <scope>NUCLEOTIDE SEQUENCE [LARGE SCALE GENOMIC DNA]</scope>
    <source>
        <strain evidence="2 3">ECK-19</strain>
    </source>
</reference>
<evidence type="ECO:0000313" key="3">
    <source>
        <dbReference type="Proteomes" id="UP001560685"/>
    </source>
</evidence>
<name>A0ABV3Z6G7_9PROT</name>
<accession>A0ABV3Z6G7</accession>
<evidence type="ECO:0000259" key="1">
    <source>
        <dbReference type="PROSITE" id="PS01124"/>
    </source>
</evidence>
<dbReference type="SMART" id="SM00342">
    <property type="entry name" value="HTH_ARAC"/>
    <property type="match status" value="1"/>
</dbReference>
<dbReference type="Gene3D" id="1.10.10.60">
    <property type="entry name" value="Homeodomain-like"/>
    <property type="match status" value="1"/>
</dbReference>
<keyword evidence="3" id="KW-1185">Reference proteome</keyword>
<dbReference type="InterPro" id="IPR046532">
    <property type="entry name" value="DUF6597"/>
</dbReference>
<dbReference type="Pfam" id="PF12833">
    <property type="entry name" value="HTH_18"/>
    <property type="match status" value="1"/>
</dbReference>
<dbReference type="Proteomes" id="UP001560685">
    <property type="component" value="Unassembled WGS sequence"/>
</dbReference>
<dbReference type="PROSITE" id="PS01124">
    <property type="entry name" value="HTH_ARAC_FAMILY_2"/>
    <property type="match status" value="1"/>
</dbReference>
<evidence type="ECO:0000313" key="2">
    <source>
        <dbReference type="EMBL" id="MEX6634143.1"/>
    </source>
</evidence>